<dbReference type="AlphaFoldDB" id="A0AAV9F9P1"/>
<evidence type="ECO:0000313" key="2">
    <source>
        <dbReference type="EMBL" id="KAK1322171.1"/>
    </source>
</evidence>
<dbReference type="EMBL" id="JAUJYO010000003">
    <property type="protein sequence ID" value="KAK1322171.1"/>
    <property type="molecule type" value="Genomic_DNA"/>
</dbReference>
<evidence type="ECO:0000256" key="1">
    <source>
        <dbReference type="SAM" id="MobiDB-lite"/>
    </source>
</evidence>
<keyword evidence="3" id="KW-1185">Reference proteome</keyword>
<name>A0AAV9F9P1_ACOCL</name>
<gene>
    <name evidence="2" type="ORF">QJS10_CPA03g01605</name>
</gene>
<comment type="caution">
    <text evidence="2">The sequence shown here is derived from an EMBL/GenBank/DDBJ whole genome shotgun (WGS) entry which is preliminary data.</text>
</comment>
<reference evidence="2" key="1">
    <citation type="journal article" date="2023" name="Nat. Commun.">
        <title>Diploid and tetraploid genomes of Acorus and the evolution of monocots.</title>
        <authorList>
            <person name="Ma L."/>
            <person name="Liu K.W."/>
            <person name="Li Z."/>
            <person name="Hsiao Y.Y."/>
            <person name="Qi Y."/>
            <person name="Fu T."/>
            <person name="Tang G.D."/>
            <person name="Zhang D."/>
            <person name="Sun W.H."/>
            <person name="Liu D.K."/>
            <person name="Li Y."/>
            <person name="Chen G.Z."/>
            <person name="Liu X.D."/>
            <person name="Liao X.Y."/>
            <person name="Jiang Y.T."/>
            <person name="Yu X."/>
            <person name="Hao Y."/>
            <person name="Huang J."/>
            <person name="Zhao X.W."/>
            <person name="Ke S."/>
            <person name="Chen Y.Y."/>
            <person name="Wu W.L."/>
            <person name="Hsu J.L."/>
            <person name="Lin Y.F."/>
            <person name="Huang M.D."/>
            <person name="Li C.Y."/>
            <person name="Huang L."/>
            <person name="Wang Z.W."/>
            <person name="Zhao X."/>
            <person name="Zhong W.Y."/>
            <person name="Peng D.H."/>
            <person name="Ahmad S."/>
            <person name="Lan S."/>
            <person name="Zhang J.S."/>
            <person name="Tsai W.C."/>
            <person name="Van de Peer Y."/>
            <person name="Liu Z.J."/>
        </authorList>
    </citation>
    <scope>NUCLEOTIDE SEQUENCE</scope>
    <source>
        <strain evidence="2">CP</strain>
    </source>
</reference>
<dbReference type="Proteomes" id="UP001180020">
    <property type="component" value="Unassembled WGS sequence"/>
</dbReference>
<evidence type="ECO:0000313" key="3">
    <source>
        <dbReference type="Proteomes" id="UP001180020"/>
    </source>
</evidence>
<organism evidence="2 3">
    <name type="scientific">Acorus calamus</name>
    <name type="common">Sweet flag</name>
    <dbReference type="NCBI Taxonomy" id="4465"/>
    <lineage>
        <taxon>Eukaryota</taxon>
        <taxon>Viridiplantae</taxon>
        <taxon>Streptophyta</taxon>
        <taxon>Embryophyta</taxon>
        <taxon>Tracheophyta</taxon>
        <taxon>Spermatophyta</taxon>
        <taxon>Magnoliopsida</taxon>
        <taxon>Liliopsida</taxon>
        <taxon>Acoraceae</taxon>
        <taxon>Acorus</taxon>
    </lineage>
</organism>
<proteinExistence type="predicted"/>
<protein>
    <submittedName>
        <fullName evidence="2">Uncharacterized protein</fullName>
    </submittedName>
</protein>
<reference evidence="2" key="2">
    <citation type="submission" date="2023-06" db="EMBL/GenBank/DDBJ databases">
        <authorList>
            <person name="Ma L."/>
            <person name="Liu K.-W."/>
            <person name="Li Z."/>
            <person name="Hsiao Y.-Y."/>
            <person name="Qi Y."/>
            <person name="Fu T."/>
            <person name="Tang G."/>
            <person name="Zhang D."/>
            <person name="Sun W.-H."/>
            <person name="Liu D.-K."/>
            <person name="Li Y."/>
            <person name="Chen G.-Z."/>
            <person name="Liu X.-D."/>
            <person name="Liao X.-Y."/>
            <person name="Jiang Y.-T."/>
            <person name="Yu X."/>
            <person name="Hao Y."/>
            <person name="Huang J."/>
            <person name="Zhao X.-W."/>
            <person name="Ke S."/>
            <person name="Chen Y.-Y."/>
            <person name="Wu W.-L."/>
            <person name="Hsu J.-L."/>
            <person name="Lin Y.-F."/>
            <person name="Huang M.-D."/>
            <person name="Li C.-Y."/>
            <person name="Huang L."/>
            <person name="Wang Z.-W."/>
            <person name="Zhao X."/>
            <person name="Zhong W.-Y."/>
            <person name="Peng D.-H."/>
            <person name="Ahmad S."/>
            <person name="Lan S."/>
            <person name="Zhang J.-S."/>
            <person name="Tsai W.-C."/>
            <person name="Van De Peer Y."/>
            <person name="Liu Z.-J."/>
        </authorList>
    </citation>
    <scope>NUCLEOTIDE SEQUENCE</scope>
    <source>
        <strain evidence="2">CP</strain>
        <tissue evidence="2">Leaves</tissue>
    </source>
</reference>
<accession>A0AAV9F9P1</accession>
<sequence>MGDGNPLLFFVRYFQVKSVNGSLIWQHVPQLAKVQKRSCCVLIIEDGRGSERIHYFEAFERSHFNTVVKENADLGRYTRRNLWRPSFTTVARRNVDLGMRDKVDVQEPRFYSAKIRENEWNERKMISVPARAVRGGTTRPLEKSARATGARRPLFLSASKKCPSEGGSATSLPSASARARAHIEKKQ</sequence>
<feature type="region of interest" description="Disordered" evidence="1">
    <location>
        <begin position="134"/>
        <end position="187"/>
    </location>
</feature>